<dbReference type="InterPro" id="IPR058827">
    <property type="entry name" value="YbbD_head"/>
</dbReference>
<feature type="domain" description="YbbD head" evidence="1">
    <location>
        <begin position="25"/>
        <end position="75"/>
    </location>
</feature>
<evidence type="ECO:0000313" key="2">
    <source>
        <dbReference type="EMBL" id="SFV61991.1"/>
    </source>
</evidence>
<sequence>MKYFIIAMLAVAALVYFLFSAFFTDIQINKYDNIQAVQEQKAIQKGWIPAILPKSAYEIAETHDIDKNELFGSFRYKEKDEASFLKHLQAVGDEKKTMYWKDFLFRVDKKKNFVKYRNRTLTQ</sequence>
<organism evidence="2">
    <name type="scientific">hydrothermal vent metagenome</name>
    <dbReference type="NCBI Taxonomy" id="652676"/>
    <lineage>
        <taxon>unclassified sequences</taxon>
        <taxon>metagenomes</taxon>
        <taxon>ecological metagenomes</taxon>
    </lineage>
</organism>
<proteinExistence type="predicted"/>
<dbReference type="EMBL" id="FPHD01000058">
    <property type="protein sequence ID" value="SFV61991.1"/>
    <property type="molecule type" value="Genomic_DNA"/>
</dbReference>
<protein>
    <recommendedName>
        <fullName evidence="1">YbbD head domain-containing protein</fullName>
    </recommendedName>
</protein>
<name>A0A1W1C8H8_9ZZZZ</name>
<dbReference type="AlphaFoldDB" id="A0A1W1C8H8"/>
<dbReference type="Pfam" id="PF26610">
    <property type="entry name" value="YbbD_head"/>
    <property type="match status" value="1"/>
</dbReference>
<reference evidence="2" key="1">
    <citation type="submission" date="2016-10" db="EMBL/GenBank/DDBJ databases">
        <authorList>
            <person name="de Groot N.N."/>
        </authorList>
    </citation>
    <scope>NUCLEOTIDE SEQUENCE</scope>
</reference>
<evidence type="ECO:0000259" key="1">
    <source>
        <dbReference type="Pfam" id="PF26610"/>
    </source>
</evidence>
<gene>
    <name evidence="2" type="ORF">MNB_SV-8-100</name>
</gene>
<accession>A0A1W1C8H8</accession>